<sequence>MDINTAKKCTDRQTDVNNPDESTNINNIVNGQMDVNNTNRHTSTYEDIKMLPSIEEEKKWERDGVIFQMLMSLYANVIVVGPAMSFGYSAVAEPVMRAPKTNDLQLNAVQANWMATASALGIPLGCLVSSFVMRRGRKISMFVTSLIALAGWMIIYMSNSYEQILVGRIISGISAGMSSVPTTVYVAEITGPKWRGTMMTWTSFSFALGVLLVYIFGYIFKDDWRLMTLMCSLLPVVAIILALLVIPESPLWLRDQNRSEEALEIMRKFRGIPKDMPTPTELLLELKPRPQKKNQNLLKHLMKRSSLVPFVIMLSYFFFQQFSGIFIVVYNAVAIMDKSGVQVDPYLGAVLIGIARLIASLLTSAVSRKFGRRIPSIFSGIGMTIFMASLSLYLFLAENGIVISDKGIIPAVCMLLYIFTSTLGYLIMPFAMMGEIYPSKVKDILSNLTVAIGYIFSAITVKTYPDMLKLMNMHGVFLFFAIISFIGLIFIMLFLPETKGKTLDEIEDMFSKKKVFELPAEEEVEEEVPNAFSLLRKN</sequence>
<keyword evidence="9" id="KW-0813">Transport</keyword>
<dbReference type="KEGG" id="cfo:105251127"/>
<dbReference type="InterPro" id="IPR050549">
    <property type="entry name" value="MFS_Trehalose_Transporter"/>
</dbReference>
<feature type="transmembrane region" description="Helical" evidence="7">
    <location>
        <begin position="444"/>
        <end position="464"/>
    </location>
</feature>
<protein>
    <submittedName>
        <fullName evidence="9">Sugar transporter ERD6-like 4</fullName>
    </submittedName>
</protein>
<feature type="region of interest" description="Disordered" evidence="6">
    <location>
        <begin position="1"/>
        <end position="22"/>
    </location>
</feature>
<dbReference type="Gene3D" id="1.20.1250.20">
    <property type="entry name" value="MFS general substrate transporter like domains"/>
    <property type="match status" value="1"/>
</dbReference>
<feature type="transmembrane region" description="Helical" evidence="7">
    <location>
        <begin position="307"/>
        <end position="333"/>
    </location>
</feature>
<keyword evidence="5" id="KW-0325">Glycoprotein</keyword>
<dbReference type="GO" id="GO:0022857">
    <property type="term" value="F:transmembrane transporter activity"/>
    <property type="evidence" value="ECO:0007669"/>
    <property type="project" value="InterPro"/>
</dbReference>
<evidence type="ECO:0000256" key="4">
    <source>
        <dbReference type="ARBA" id="ARBA00023136"/>
    </source>
</evidence>
<feature type="domain" description="Major facilitator superfamily (MFS) profile" evidence="8">
    <location>
        <begin position="69"/>
        <end position="499"/>
    </location>
</feature>
<evidence type="ECO:0000256" key="1">
    <source>
        <dbReference type="ARBA" id="ARBA00004141"/>
    </source>
</evidence>
<dbReference type="PROSITE" id="PS00217">
    <property type="entry name" value="SUGAR_TRANSPORT_2"/>
    <property type="match status" value="1"/>
</dbReference>
<evidence type="ECO:0000313" key="10">
    <source>
        <dbReference type="Proteomes" id="UP000000311"/>
    </source>
</evidence>
<dbReference type="OMA" id="INNMACP"/>
<feature type="transmembrane region" description="Helical" evidence="7">
    <location>
        <begin position="111"/>
        <end position="132"/>
    </location>
</feature>
<feature type="transmembrane region" description="Helical" evidence="7">
    <location>
        <begin position="377"/>
        <end position="396"/>
    </location>
</feature>
<dbReference type="EMBL" id="GL438749">
    <property type="protein sequence ID" value="EFN68555.1"/>
    <property type="molecule type" value="Genomic_DNA"/>
</dbReference>
<dbReference type="InterPro" id="IPR005829">
    <property type="entry name" value="Sugar_transporter_CS"/>
</dbReference>
<keyword evidence="3 7" id="KW-1133">Transmembrane helix</keyword>
<dbReference type="InterPro" id="IPR005828">
    <property type="entry name" value="MFS_sugar_transport-like"/>
</dbReference>
<evidence type="ECO:0000256" key="2">
    <source>
        <dbReference type="ARBA" id="ARBA00022692"/>
    </source>
</evidence>
<evidence type="ECO:0000256" key="6">
    <source>
        <dbReference type="SAM" id="MobiDB-lite"/>
    </source>
</evidence>
<dbReference type="InterPro" id="IPR020846">
    <property type="entry name" value="MFS_dom"/>
</dbReference>
<dbReference type="PANTHER" id="PTHR48021:SF89">
    <property type="entry name" value="FI02132P-RELATED"/>
    <property type="match status" value="1"/>
</dbReference>
<feature type="transmembrane region" description="Helical" evidence="7">
    <location>
        <begin position="476"/>
        <end position="495"/>
    </location>
</feature>
<evidence type="ECO:0000313" key="9">
    <source>
        <dbReference type="EMBL" id="EFN68555.1"/>
    </source>
</evidence>
<dbReference type="InterPro" id="IPR003663">
    <property type="entry name" value="Sugar/inositol_transpt"/>
</dbReference>
<comment type="subcellular location">
    <subcellularLocation>
        <location evidence="1">Membrane</location>
        <topology evidence="1">Multi-pass membrane protein</topology>
    </subcellularLocation>
</comment>
<dbReference type="PANTHER" id="PTHR48021">
    <property type="match status" value="1"/>
</dbReference>
<feature type="transmembrane region" description="Helical" evidence="7">
    <location>
        <begin position="199"/>
        <end position="220"/>
    </location>
</feature>
<organism evidence="10">
    <name type="scientific">Camponotus floridanus</name>
    <name type="common">Florida carpenter ant</name>
    <dbReference type="NCBI Taxonomy" id="104421"/>
    <lineage>
        <taxon>Eukaryota</taxon>
        <taxon>Metazoa</taxon>
        <taxon>Ecdysozoa</taxon>
        <taxon>Arthropoda</taxon>
        <taxon>Hexapoda</taxon>
        <taxon>Insecta</taxon>
        <taxon>Pterygota</taxon>
        <taxon>Neoptera</taxon>
        <taxon>Endopterygota</taxon>
        <taxon>Hymenoptera</taxon>
        <taxon>Apocrita</taxon>
        <taxon>Aculeata</taxon>
        <taxon>Formicoidea</taxon>
        <taxon>Formicidae</taxon>
        <taxon>Formicinae</taxon>
        <taxon>Camponotus</taxon>
    </lineage>
</organism>
<name>E2ADD9_CAMFO</name>
<dbReference type="Proteomes" id="UP000000311">
    <property type="component" value="Unassembled WGS sequence"/>
</dbReference>
<evidence type="ECO:0000256" key="5">
    <source>
        <dbReference type="ARBA" id="ARBA00023180"/>
    </source>
</evidence>
<feature type="transmembrane region" description="Helical" evidence="7">
    <location>
        <begin position="65"/>
        <end position="91"/>
    </location>
</feature>
<feature type="transmembrane region" description="Helical" evidence="7">
    <location>
        <begin position="345"/>
        <end position="365"/>
    </location>
</feature>
<proteinExistence type="predicted"/>
<gene>
    <name evidence="9" type="ORF">EAG_07155</name>
</gene>
<evidence type="ECO:0000256" key="3">
    <source>
        <dbReference type="ARBA" id="ARBA00022989"/>
    </source>
</evidence>
<accession>E2ADD9</accession>
<evidence type="ECO:0000256" key="7">
    <source>
        <dbReference type="SAM" id="Phobius"/>
    </source>
</evidence>
<keyword evidence="4 7" id="KW-0472">Membrane</keyword>
<dbReference type="InterPro" id="IPR036259">
    <property type="entry name" value="MFS_trans_sf"/>
</dbReference>
<feature type="transmembrane region" description="Helical" evidence="7">
    <location>
        <begin position="408"/>
        <end position="432"/>
    </location>
</feature>
<feature type="transmembrane region" description="Helical" evidence="7">
    <location>
        <begin position="226"/>
        <end position="246"/>
    </location>
</feature>
<dbReference type="GO" id="GO:0016020">
    <property type="term" value="C:membrane"/>
    <property type="evidence" value="ECO:0007669"/>
    <property type="project" value="UniProtKB-SubCell"/>
</dbReference>
<keyword evidence="2 7" id="KW-0812">Transmembrane</keyword>
<feature type="transmembrane region" description="Helical" evidence="7">
    <location>
        <begin position="139"/>
        <end position="158"/>
    </location>
</feature>
<dbReference type="OrthoDB" id="6612291at2759"/>
<dbReference type="SUPFAM" id="SSF103473">
    <property type="entry name" value="MFS general substrate transporter"/>
    <property type="match status" value="1"/>
</dbReference>
<dbReference type="Pfam" id="PF00083">
    <property type="entry name" value="Sugar_tr"/>
    <property type="match status" value="1"/>
</dbReference>
<evidence type="ECO:0000259" key="8">
    <source>
        <dbReference type="PROSITE" id="PS50850"/>
    </source>
</evidence>
<keyword evidence="10" id="KW-1185">Reference proteome</keyword>
<dbReference type="FunCoup" id="E2ADD9">
    <property type="interactions" value="29"/>
</dbReference>
<dbReference type="AlphaFoldDB" id="E2ADD9"/>
<keyword evidence="9" id="KW-0762">Sugar transport</keyword>
<feature type="transmembrane region" description="Helical" evidence="7">
    <location>
        <begin position="164"/>
        <end position="187"/>
    </location>
</feature>
<dbReference type="PRINTS" id="PR00171">
    <property type="entry name" value="SUGRTRNSPORT"/>
</dbReference>
<reference evidence="9 10" key="1">
    <citation type="journal article" date="2010" name="Science">
        <title>Genomic comparison of the ants Camponotus floridanus and Harpegnathos saltator.</title>
        <authorList>
            <person name="Bonasio R."/>
            <person name="Zhang G."/>
            <person name="Ye C."/>
            <person name="Mutti N.S."/>
            <person name="Fang X."/>
            <person name="Qin N."/>
            <person name="Donahue G."/>
            <person name="Yang P."/>
            <person name="Li Q."/>
            <person name="Li C."/>
            <person name="Zhang P."/>
            <person name="Huang Z."/>
            <person name="Berger S.L."/>
            <person name="Reinberg D."/>
            <person name="Wang J."/>
            <person name="Liebig J."/>
        </authorList>
    </citation>
    <scope>NUCLEOTIDE SEQUENCE [LARGE SCALE GENOMIC DNA]</scope>
    <source>
        <strain evidence="10">C129</strain>
    </source>
</reference>
<dbReference type="PROSITE" id="PS50850">
    <property type="entry name" value="MFS"/>
    <property type="match status" value="1"/>
</dbReference>
<dbReference type="FunFam" id="1.20.1250.20:FF:000249">
    <property type="entry name" value="facilitated trehalose transporter Tret1"/>
    <property type="match status" value="1"/>
</dbReference>
<dbReference type="InParanoid" id="E2ADD9"/>